<dbReference type="OrthoDB" id="4750212at2"/>
<organism evidence="3 4">
    <name type="scientific">Kangiella profundi</name>
    <dbReference type="NCBI Taxonomy" id="1561924"/>
    <lineage>
        <taxon>Bacteria</taxon>
        <taxon>Pseudomonadati</taxon>
        <taxon>Pseudomonadota</taxon>
        <taxon>Gammaproteobacteria</taxon>
        <taxon>Kangiellales</taxon>
        <taxon>Kangiellaceae</taxon>
        <taxon>Kangiella</taxon>
    </lineage>
</organism>
<reference evidence="3 4" key="1">
    <citation type="submission" date="2017-12" db="EMBL/GenBank/DDBJ databases">
        <title>Kangiella profundi FT102 completed genome.</title>
        <authorList>
            <person name="Xu J."/>
            <person name="Wang J."/>
            <person name="Lu Y."/>
        </authorList>
    </citation>
    <scope>NUCLEOTIDE SEQUENCE [LARGE SCALE GENOMIC DNA]</scope>
    <source>
        <strain evidence="3 4">FT102</strain>
    </source>
</reference>
<protein>
    <submittedName>
        <fullName evidence="3">Uncharacterized protein</fullName>
    </submittedName>
</protein>
<evidence type="ECO:0000256" key="2">
    <source>
        <dbReference type="SAM" id="SignalP"/>
    </source>
</evidence>
<dbReference type="EMBL" id="CP025120">
    <property type="protein sequence ID" value="AUD79176.1"/>
    <property type="molecule type" value="Genomic_DNA"/>
</dbReference>
<feature type="region of interest" description="Disordered" evidence="1">
    <location>
        <begin position="49"/>
        <end position="90"/>
    </location>
</feature>
<gene>
    <name evidence="3" type="ORF">CW740_07915</name>
</gene>
<proteinExistence type="predicted"/>
<dbReference type="RefSeq" id="WP_106647007.1">
    <property type="nucleotide sequence ID" value="NZ_BMGO01000001.1"/>
</dbReference>
<dbReference type="KEGG" id="kpd:CW740_07915"/>
<evidence type="ECO:0000313" key="3">
    <source>
        <dbReference type="EMBL" id="AUD79176.1"/>
    </source>
</evidence>
<dbReference type="AlphaFoldDB" id="A0A2K9AFK8"/>
<evidence type="ECO:0000256" key="1">
    <source>
        <dbReference type="SAM" id="MobiDB-lite"/>
    </source>
</evidence>
<keyword evidence="2" id="KW-0732">Signal</keyword>
<feature type="signal peptide" evidence="2">
    <location>
        <begin position="1"/>
        <end position="21"/>
    </location>
</feature>
<feature type="compositionally biased region" description="Low complexity" evidence="1">
    <location>
        <begin position="55"/>
        <end position="83"/>
    </location>
</feature>
<name>A0A2K9AFK8_9GAMM</name>
<dbReference type="Proteomes" id="UP000232693">
    <property type="component" value="Chromosome"/>
</dbReference>
<evidence type="ECO:0000313" key="4">
    <source>
        <dbReference type="Proteomes" id="UP000232693"/>
    </source>
</evidence>
<accession>A0A2K9AFK8</accession>
<sequence>MNIKHICILFGITAWANFATAASTPEDCAAITDDAKRLACYDQFLKNRPAPAKPEPAAQPAKPAEPAKPAMPEQAQKPAPKAEVVSKKDKVDEFGSERIKEEETLDKITATALGEFAEWEKGLKIQLDNGQVWEITDLRPGYYKVTNPTVTIEKGFMGSYNMNVKGRNKSYRVIRVE</sequence>
<feature type="chain" id="PRO_5043433619" evidence="2">
    <location>
        <begin position="22"/>
        <end position="177"/>
    </location>
</feature>
<keyword evidence="4" id="KW-1185">Reference proteome</keyword>